<comment type="pathway">
    <text evidence="7">Cell wall biogenesis; peptidoglycan biosynthesis.</text>
</comment>
<feature type="binding site" evidence="9">
    <location>
        <position position="227"/>
    </location>
    <ligand>
        <name>Mg(2+)</name>
        <dbReference type="ChEBI" id="CHEBI:18420"/>
    </ligand>
</feature>
<dbReference type="Pfam" id="PF00953">
    <property type="entry name" value="Glycos_transf_4"/>
    <property type="match status" value="1"/>
</dbReference>
<dbReference type="KEGG" id="cle:Clole_2332"/>
<feature type="transmembrane region" description="Helical" evidence="7">
    <location>
        <begin position="6"/>
        <end position="27"/>
    </location>
</feature>
<organism evidence="10 11">
    <name type="scientific">Cellulosilyticum lentocellum (strain ATCC 49066 / DSM 5427 / NCIMB 11756 / RHM5)</name>
    <name type="common">Clostridium lentocellum</name>
    <dbReference type="NCBI Taxonomy" id="642492"/>
    <lineage>
        <taxon>Bacteria</taxon>
        <taxon>Bacillati</taxon>
        <taxon>Bacillota</taxon>
        <taxon>Clostridia</taxon>
        <taxon>Lachnospirales</taxon>
        <taxon>Cellulosilyticaceae</taxon>
        <taxon>Cellulosilyticum</taxon>
    </lineage>
</organism>
<feature type="transmembrane region" description="Helical" evidence="7">
    <location>
        <begin position="298"/>
        <end position="316"/>
    </location>
</feature>
<dbReference type="PANTHER" id="PTHR22926">
    <property type="entry name" value="PHOSPHO-N-ACETYLMURAMOYL-PENTAPEPTIDE-TRANSFERASE"/>
    <property type="match status" value="1"/>
</dbReference>
<dbReference type="EC" id="2.7.8.13" evidence="7 8"/>
<comment type="similarity">
    <text evidence="2 7">Belongs to the glycosyltransferase 4 family. MraY subfamily.</text>
</comment>
<dbReference type="GO" id="GO:0009252">
    <property type="term" value="P:peptidoglycan biosynthetic process"/>
    <property type="evidence" value="ECO:0007669"/>
    <property type="project" value="UniProtKB-UniRule"/>
</dbReference>
<feature type="transmembrane region" description="Helical" evidence="7">
    <location>
        <begin position="176"/>
        <end position="193"/>
    </location>
</feature>
<dbReference type="GO" id="GO:0071555">
    <property type="term" value="P:cell wall organization"/>
    <property type="evidence" value="ECO:0007669"/>
    <property type="project" value="UniProtKB-KW"/>
</dbReference>
<keyword evidence="7" id="KW-0573">Peptidoglycan synthesis</keyword>
<feature type="transmembrane region" description="Helical" evidence="7">
    <location>
        <begin position="48"/>
        <end position="70"/>
    </location>
</feature>
<dbReference type="CDD" id="cd06852">
    <property type="entry name" value="GT_MraY"/>
    <property type="match status" value="1"/>
</dbReference>
<dbReference type="InterPro" id="IPR018480">
    <property type="entry name" value="PNAcMuramoyl-5peptid_Trfase_CS"/>
</dbReference>
<sequence>MKNEALYAVLIAFFLNIVMSPFVIPLLQKLKFGQNVRTDGPNSHLKKSGTPTMGGIIILASLVLTSLLFIVNNKEVQTILFVTLGFGIIGFIDDYIKVVKKRSLGLTAMQKIIGQLIVTCIFAYLLANYVGLGTSIILPFTGGSEWDMGVLYWPFLVVGVLGLVNAVNLTDGLDGLASGVTVLVATYFAAIAWGIQSNVVPIAAAAVGSLLGFLLFNSYPAKVFMGDTGSLALGGFVVATAFVMKMPLFILIVGFIYVVENISVILQVAYFKKTKKRLFRMAPIHHHFELGGWPETKVVTVFSVITAIMCLIGLIAL</sequence>
<dbReference type="PROSITE" id="PS01348">
    <property type="entry name" value="MRAY_2"/>
    <property type="match status" value="1"/>
</dbReference>
<dbReference type="UniPathway" id="UPA00219"/>
<dbReference type="Pfam" id="PF10555">
    <property type="entry name" value="MraY_sig1"/>
    <property type="match status" value="1"/>
</dbReference>
<gene>
    <name evidence="7" type="primary">mraY</name>
    <name evidence="10" type="ordered locus">Clole_2332</name>
</gene>
<evidence type="ECO:0000256" key="2">
    <source>
        <dbReference type="ARBA" id="ARBA00005583"/>
    </source>
</evidence>
<dbReference type="STRING" id="642492.Clole_2332"/>
<feature type="transmembrane region" description="Helical" evidence="7">
    <location>
        <begin position="150"/>
        <end position="169"/>
    </location>
</feature>
<dbReference type="GO" id="GO:0051992">
    <property type="term" value="F:UDP-N-acetylmuramoyl-L-alanyl-D-glutamyl-meso-2,6-diaminopimelyl-D-alanyl-D-alanine:undecaprenyl-phosphate transferase activity"/>
    <property type="evidence" value="ECO:0007669"/>
    <property type="project" value="RHEA"/>
</dbReference>
<keyword evidence="3 7" id="KW-0808">Transferase</keyword>
<dbReference type="eggNOG" id="COG0472">
    <property type="taxonomic scope" value="Bacteria"/>
</dbReference>
<evidence type="ECO:0000256" key="3">
    <source>
        <dbReference type="ARBA" id="ARBA00022679"/>
    </source>
</evidence>
<comment type="catalytic activity">
    <reaction evidence="7">
        <text>UDP-N-acetyl-alpha-D-muramoyl-L-alanyl-gamma-D-glutamyl-meso-2,6-diaminopimeloyl-D-alanyl-D-alanine + di-trans,octa-cis-undecaprenyl phosphate = di-trans,octa-cis-undecaprenyl diphospho-N-acetyl-alpha-D-muramoyl-L-alanyl-D-glutamyl-meso-2,6-diaminopimeloyl-D-alanyl-D-alanine + UMP</text>
        <dbReference type="Rhea" id="RHEA:28386"/>
        <dbReference type="ChEBI" id="CHEBI:57865"/>
        <dbReference type="ChEBI" id="CHEBI:60392"/>
        <dbReference type="ChEBI" id="CHEBI:61386"/>
        <dbReference type="ChEBI" id="CHEBI:61387"/>
        <dbReference type="EC" id="2.7.8.13"/>
    </reaction>
</comment>
<keyword evidence="4 7" id="KW-0812">Transmembrane</keyword>
<feature type="transmembrane region" description="Helical" evidence="7">
    <location>
        <begin position="76"/>
        <end position="96"/>
    </location>
</feature>
<evidence type="ECO:0000256" key="4">
    <source>
        <dbReference type="ARBA" id="ARBA00022692"/>
    </source>
</evidence>
<accession>F2JSA3</accession>
<dbReference type="InterPro" id="IPR000715">
    <property type="entry name" value="Glycosyl_transferase_4"/>
</dbReference>
<keyword evidence="6 7" id="KW-0472">Membrane</keyword>
<dbReference type="NCBIfam" id="TIGR00445">
    <property type="entry name" value="mraY"/>
    <property type="match status" value="1"/>
</dbReference>
<dbReference type="AlphaFoldDB" id="F2JSA3"/>
<keyword evidence="7" id="KW-0131">Cell cycle</keyword>
<dbReference type="GO" id="GO:0008963">
    <property type="term" value="F:phospho-N-acetylmuramoyl-pentapeptide-transferase activity"/>
    <property type="evidence" value="ECO:0007669"/>
    <property type="project" value="UniProtKB-UniRule"/>
</dbReference>
<feature type="transmembrane region" description="Helical" evidence="7">
    <location>
        <begin position="199"/>
        <end position="216"/>
    </location>
</feature>
<keyword evidence="7 9" id="KW-0460">Magnesium</keyword>
<evidence type="ECO:0000256" key="8">
    <source>
        <dbReference type="NCBIfam" id="TIGR00445"/>
    </source>
</evidence>
<feature type="transmembrane region" description="Helical" evidence="7">
    <location>
        <begin position="249"/>
        <end position="271"/>
    </location>
</feature>
<comment type="subcellular location">
    <subcellularLocation>
        <location evidence="7">Cell membrane</location>
        <topology evidence="7">Multi-pass membrane protein</topology>
    </subcellularLocation>
    <subcellularLocation>
        <location evidence="1">Membrane</location>
        <topology evidence="1">Multi-pass membrane protein</topology>
    </subcellularLocation>
</comment>
<dbReference type="GO" id="GO:0005886">
    <property type="term" value="C:plasma membrane"/>
    <property type="evidence" value="ECO:0007669"/>
    <property type="project" value="UniProtKB-SubCell"/>
</dbReference>
<dbReference type="HAMAP" id="MF_00038">
    <property type="entry name" value="MraY"/>
    <property type="match status" value="1"/>
</dbReference>
<dbReference type="PROSITE" id="PS01347">
    <property type="entry name" value="MRAY_1"/>
    <property type="match status" value="1"/>
</dbReference>
<evidence type="ECO:0000313" key="11">
    <source>
        <dbReference type="Proteomes" id="UP000008467"/>
    </source>
</evidence>
<reference evidence="10 11" key="1">
    <citation type="journal article" date="2011" name="J. Bacteriol.">
        <title>Complete genome sequence of the cellulose-degrading bacterium Cellulosilyticum lentocellum.</title>
        <authorList>
            <consortium name="US DOE Joint Genome Institute"/>
            <person name="Miller D.A."/>
            <person name="Suen G."/>
            <person name="Bruce D."/>
            <person name="Copeland A."/>
            <person name="Cheng J.F."/>
            <person name="Detter C."/>
            <person name="Goodwin L.A."/>
            <person name="Han C.S."/>
            <person name="Hauser L.J."/>
            <person name="Land M.L."/>
            <person name="Lapidus A."/>
            <person name="Lucas S."/>
            <person name="Meincke L."/>
            <person name="Pitluck S."/>
            <person name="Tapia R."/>
            <person name="Teshima H."/>
            <person name="Woyke T."/>
            <person name="Fox B.G."/>
            <person name="Angert E.R."/>
            <person name="Currie C.R."/>
        </authorList>
    </citation>
    <scope>NUCLEOTIDE SEQUENCE [LARGE SCALE GENOMIC DNA]</scope>
    <source>
        <strain evidence="11">ATCC 49066 / DSM 5427 / NCIMB 11756 / RHM5</strain>
    </source>
</reference>
<keyword evidence="7" id="KW-1003">Cell membrane</keyword>
<keyword evidence="7" id="KW-0132">Cell division</keyword>
<keyword evidence="7" id="KW-0961">Cell wall biogenesis/degradation</keyword>
<dbReference type="HOGENOM" id="CLU_023982_0_0_9"/>
<comment type="function">
    <text evidence="7">Catalyzes the initial step of the lipid cycle reactions in the biosynthesis of the cell wall peptidoglycan: transfers peptidoglycan precursor phospho-MurNAc-pentapeptide from UDP-MurNAc-pentapeptide onto the lipid carrier undecaprenyl phosphate, yielding undecaprenyl-pyrophosphoryl-MurNAc-pentapeptide, known as lipid I.</text>
</comment>
<evidence type="ECO:0000256" key="7">
    <source>
        <dbReference type="HAMAP-Rule" id="MF_00038"/>
    </source>
</evidence>
<evidence type="ECO:0000256" key="9">
    <source>
        <dbReference type="PIRSR" id="PIRSR600715-1"/>
    </source>
</evidence>
<dbReference type="InterPro" id="IPR003524">
    <property type="entry name" value="PNAcMuramoyl-5peptid_Trfase"/>
</dbReference>
<dbReference type="Proteomes" id="UP000008467">
    <property type="component" value="Chromosome"/>
</dbReference>
<keyword evidence="7" id="KW-0133">Cell shape</keyword>
<proteinExistence type="inferred from homology"/>
<dbReference type="PANTHER" id="PTHR22926:SF5">
    <property type="entry name" value="PHOSPHO-N-ACETYLMURAMOYL-PENTAPEPTIDE-TRANSFERASE HOMOLOG"/>
    <property type="match status" value="1"/>
</dbReference>
<evidence type="ECO:0000256" key="1">
    <source>
        <dbReference type="ARBA" id="ARBA00004141"/>
    </source>
</evidence>
<evidence type="ECO:0000256" key="5">
    <source>
        <dbReference type="ARBA" id="ARBA00022989"/>
    </source>
</evidence>
<evidence type="ECO:0000313" key="10">
    <source>
        <dbReference type="EMBL" id="ADZ84040.1"/>
    </source>
</evidence>
<feature type="transmembrane region" description="Helical" evidence="7">
    <location>
        <begin position="223"/>
        <end position="243"/>
    </location>
</feature>
<comment type="cofactor">
    <cofactor evidence="7 9">
        <name>Mg(2+)</name>
        <dbReference type="ChEBI" id="CHEBI:18420"/>
    </cofactor>
</comment>
<keyword evidence="5 7" id="KW-1133">Transmembrane helix</keyword>
<dbReference type="EMBL" id="CP002582">
    <property type="protein sequence ID" value="ADZ84040.1"/>
    <property type="molecule type" value="Genomic_DNA"/>
</dbReference>
<feature type="transmembrane region" description="Helical" evidence="7">
    <location>
        <begin position="116"/>
        <end position="138"/>
    </location>
</feature>
<keyword evidence="7 9" id="KW-0479">Metal-binding</keyword>
<dbReference type="GO" id="GO:0051301">
    <property type="term" value="P:cell division"/>
    <property type="evidence" value="ECO:0007669"/>
    <property type="project" value="UniProtKB-KW"/>
</dbReference>
<dbReference type="RefSeq" id="WP_013657334.1">
    <property type="nucleotide sequence ID" value="NC_015275.1"/>
</dbReference>
<dbReference type="GO" id="GO:0008360">
    <property type="term" value="P:regulation of cell shape"/>
    <property type="evidence" value="ECO:0007669"/>
    <property type="project" value="UniProtKB-KW"/>
</dbReference>
<protein>
    <recommendedName>
        <fullName evidence="7 8">Phospho-N-acetylmuramoyl-pentapeptide-transferase</fullName>
        <ecNumber evidence="7 8">2.7.8.13</ecNumber>
    </recommendedName>
    <alternativeName>
        <fullName evidence="7">UDP-MurNAc-pentapeptide phosphotransferase</fullName>
    </alternativeName>
</protein>
<name>F2JSA3_CELLD</name>
<keyword evidence="11" id="KW-1185">Reference proteome</keyword>
<evidence type="ECO:0000256" key="6">
    <source>
        <dbReference type="ARBA" id="ARBA00023136"/>
    </source>
</evidence>
<dbReference type="GO" id="GO:0046872">
    <property type="term" value="F:metal ion binding"/>
    <property type="evidence" value="ECO:0007669"/>
    <property type="project" value="UniProtKB-KW"/>
</dbReference>
<feature type="binding site" evidence="9">
    <location>
        <position position="168"/>
    </location>
    <ligand>
        <name>Mg(2+)</name>
        <dbReference type="ChEBI" id="CHEBI:18420"/>
    </ligand>
</feature>